<dbReference type="InterPro" id="IPR001680">
    <property type="entry name" value="WD40_rpt"/>
</dbReference>
<dbReference type="SMART" id="SM00320">
    <property type="entry name" value="WD40"/>
    <property type="match status" value="9"/>
</dbReference>
<gene>
    <name evidence="2" type="ordered locus">CENSYa_0708</name>
</gene>
<sequence length="2425" mass="257521">MALCGGRADECGFTRAVREGGSMRLSGARPQVVPMMPSAGIRIAVITAALFVTVGFAVEQAHAQQLVAATLDDNILEIFFDGPVNASNVNSRLITFTDGISVATGTVLRNNDLDKSLTGNKLRYALNDVRLNLITGYGDPRLRVDVNALGPGLPDVAYGLPGPDYAYPHILDRGSFTATEGSPQGLAVSPDGSLIFVTGSQRDEVLRYVLSAPYNLDSPVLDGSYNVQSEEGEPRGVAFSDDGTRMFVTGDSDSVYQYSLGTPFAFDGAVSLEASYDASSQDNQMSGIDFSLGGSRMYLVGDGGNNVYHYNLENPYNIAAGVAHVGTFDVTDADAGPRGVVVSADGRTMLVLGQSSDRVHRYDMDEPYNVTTSFYAGSMDVSDQGSNLRGLAASADGRRIFVSNTDGAGSIHRYDLGSPYDAAIEGVGAGPNLDVSVQESNPSGVAFSADGTRMFVTGSGARNADIHEYSLDGPYDVSSATFVQSAPAFVLRNGSEGFELLPLRIMRDTGTLISEDSAQDVDFSANGRKMYVVGIRSGFLYQYALDSAYAINTARLEEAYNVSQLHGDSFTVRGERSPTSIVFNPAGTVMLVTGRDSNDVHEYFLDEPFNLDGRTENNRNLRINNVADVPTGLAYSSDGNRLFISTVAGLVIRYDLPNPYSLSGAKYVDSRNILDDDRSMQDVAFTADGRKMFAVGRISDQIFTYNLTAPFDIAASGQDLRLRFSGDNLVADVSFGDAGRELFVLEAESETVLRYSLGIPYDMVTAVQQDSSPALGDASLRALEFSPNGTLMFAAGWVNLRIDAYNMSTPFDVSAIQPTGDSFDPDDAANKPPDDVNRPTALRFSSDGTMLFVLDQTVRKLFQYDLESPYSIDGTPRFVRSLDVVSQLTAPQGFAFSADGTWLHITGASNDRIARYALGTAYDLSTASHVGSQSIADLEDSPSGIAFNGDGTRMFVSGSNSELADSEDNVYAFALSPSVPITPPPSLITTRLLSGVLDGTELTLEFDNPVDATSVVPGRIHVRDGHGMTVGGVTPGSFSVSGMTVSSTLSADDAAEISRYADPVVQFEGSALSGASGDSFPAFDVESLHPIINRFAVSGDPRIGVAGSFRVNTESNNPEGLDFNPDGTIMFVLDTNGERLLAYNLSVPYEASTAVLNATADIEAGGLSPRGLHVSTDGTRFYTVAFDNLVRLFEMSIPFDITSAVNSSTTLNVSRANTAGRINGVELSPDGTHLFTVGEFDDRVHRFDMSTANDISTAVYHSQFNLGQRVPSAEDVTFSPDGLTMLLSDTASDTVVKYTLDEPYGIAGAVYAESIYIGDRASTLGALSFTPDGLRMTVADIRGVRIIQYDLPGPYELSWPGQPVTGGLVVIPRDNLPGGATFVPDGETLLYVGATNDELYACRLGIPYDVSTLFCDDGGEIPGMVNRPTGVVFADDGLSVFISSKVGSGSNDPDGAIYQFGLMHAFARESAFNHNLEFTGETTLDVSGTANNTEGLALSGDGNTLFVLGNVGVASSNISYGIQTYNLPTSFELAGAVQGESVELGLVEPTGLAFTSDGMRLYIVDKGTGLLWWYDLSLPYSILGISASGYLDVGSVDTAIEDVILHSRDSAVYLLGSGRDAVYGYGLGIDGLASYALITPDRPELGIESAVYDSGTGALRVVFTDDIEGGSLDPAGLRMTNGTEDDVLLSRADGPVLDGRTASFELGTERNFTEPSLGFDTLAVHGTDGGVFPSQFAFPEEPLEYAGEFVPPVGDGVSGVAFSTDGSKMFASLEVIPSHVIAQYPLTEPFNSSNASTASSRPVGGSASGAEQSETGEPSGVAFSPGGAEMFVSSHETGTVARYHLVSEFEIDGAVYLSNLDTTSQDPNPTGLAVSADGGTLFISGNETDSIYSYELSLLDVEGARHRGTLDVSGNTTDPTGVSLSGDGLELFLTAGETGEIHRYTLALPYSLDGAVYDGSFDTFEDEPQDITFSPDGLDLYVAGPGGIHRYLADTAVLNVTEIPIVEAPEKTELFPVDAPNISDASPPGDDLIKIDMTDVFRFEFNDDDPRVVISTPGVHRINVVDASSVNENIARTLNMGTPVSGPDYDITVGDTPFVNDTRIVDDMAPKRITFIETPAVSDDDPVLRINGTLVMMEVDVGGAGSNTVVATLNSIERTLTVVFDREMDVESVDPPRITVVDTDDPSKRVTLQSLVTLDDSETLTFSLSDDDLITLDGSDNLEVRFDLGALRDTAGGPFPEFGLPEPAYGRVLHLGSQDSEPTGLAFSNDGMRLFVSGKQGDSVYQYSLGDLFNITSATFDYSRAVLTAPEDLAFSRDGSLMLVLGTAGGESLVYGYSLERPFDISEISLADEMNVTGNGRSTGMTFSDDGTDMLLVRGGGFGTSLHYVLSDPFNVSSATLADPAEQFLGDGISEARGIALSRTR</sequence>
<dbReference type="SUPFAM" id="SSF63825">
    <property type="entry name" value="YWTD domain"/>
    <property type="match status" value="1"/>
</dbReference>
<dbReference type="STRING" id="414004.CENSYa_0708"/>
<reference evidence="2 3" key="1">
    <citation type="journal article" date="2006" name="Proc. Natl. Acad. Sci. U.S.A.">
        <title>Genomic analysis of the uncultivated marine crenarchaeote Cenarchaeum symbiosum.</title>
        <authorList>
            <person name="Hallam S.J."/>
            <person name="Konstantinidis K.T."/>
            <person name="Putnam N."/>
            <person name="Schleper C."/>
            <person name="Watanabe Y."/>
            <person name="Sugahara J."/>
            <person name="Preston C."/>
            <person name="de la Torre J."/>
            <person name="Richardson P.M."/>
            <person name="DeLong E.F."/>
        </authorList>
    </citation>
    <scope>NUCLEOTIDE SEQUENCE [LARGE SCALE GENOMIC DNA]</scope>
    <source>
        <strain evidence="3">A</strain>
    </source>
</reference>
<dbReference type="HOGENOM" id="CLU_228406_0_0_2"/>
<dbReference type="PANTHER" id="PTHR47197:SF3">
    <property type="entry name" value="DIHYDRO-HEME D1 DEHYDROGENASE"/>
    <property type="match status" value="1"/>
</dbReference>
<dbReference type="EMBL" id="DP000238">
    <property type="protein sequence ID" value="ABK77341.1"/>
    <property type="molecule type" value="Genomic_DNA"/>
</dbReference>
<proteinExistence type="predicted"/>
<dbReference type="EnsemblBacteria" id="ABK77341">
    <property type="protein sequence ID" value="ABK77341"/>
    <property type="gene ID" value="CENSYa_0708"/>
</dbReference>
<feature type="region of interest" description="Disordered" evidence="1">
    <location>
        <begin position="816"/>
        <end position="838"/>
    </location>
</feature>
<keyword evidence="3" id="KW-1185">Reference proteome</keyword>
<evidence type="ECO:0000313" key="3">
    <source>
        <dbReference type="Proteomes" id="UP000000758"/>
    </source>
</evidence>
<dbReference type="Gene3D" id="2.130.10.10">
    <property type="entry name" value="YVTN repeat-like/Quinoprotein amine dehydrogenase"/>
    <property type="match status" value="8"/>
</dbReference>
<dbReference type="PANTHER" id="PTHR47197">
    <property type="entry name" value="PROTEIN NIRF"/>
    <property type="match status" value="1"/>
</dbReference>
<dbReference type="SUPFAM" id="SSF50969">
    <property type="entry name" value="YVTN repeat-like/Quinoprotein amine dehydrogenase"/>
    <property type="match status" value="1"/>
</dbReference>
<organism evidence="2 3">
    <name type="scientific">Cenarchaeum symbiosum (strain A)</name>
    <dbReference type="NCBI Taxonomy" id="414004"/>
    <lineage>
        <taxon>Archaea</taxon>
        <taxon>Nitrososphaerota</taxon>
        <taxon>Candidatus Cenarchaeales</taxon>
        <taxon>Candidatus Cenarchaeaceae</taxon>
        <taxon>Candidatus Cenarchaeum</taxon>
    </lineage>
</organism>
<evidence type="ECO:0000313" key="2">
    <source>
        <dbReference type="EMBL" id="ABK77341.1"/>
    </source>
</evidence>
<feature type="region of interest" description="Disordered" evidence="1">
    <location>
        <begin position="1792"/>
        <end position="1827"/>
    </location>
</feature>
<dbReference type="InterPro" id="IPR019405">
    <property type="entry name" value="Lactonase_7-beta_prop"/>
</dbReference>
<dbReference type="KEGG" id="csy:CENSYa_0708"/>
<name>A0RVH4_CENSY</name>
<evidence type="ECO:0000256" key="1">
    <source>
        <dbReference type="SAM" id="MobiDB-lite"/>
    </source>
</evidence>
<dbReference type="SUPFAM" id="SSF50956">
    <property type="entry name" value="Thermostable phytase (3-phytase)"/>
    <property type="match status" value="1"/>
</dbReference>
<dbReference type="InterPro" id="IPR011044">
    <property type="entry name" value="Quino_amine_DH_bsu"/>
</dbReference>
<dbReference type="SUPFAM" id="SSF75011">
    <property type="entry name" value="3-carboxy-cis,cis-mucoante lactonizing enzyme"/>
    <property type="match status" value="3"/>
</dbReference>
<dbReference type="SUPFAM" id="SSF82171">
    <property type="entry name" value="DPP6 N-terminal domain-like"/>
    <property type="match status" value="1"/>
</dbReference>
<dbReference type="Pfam" id="PF10282">
    <property type="entry name" value="Lactonase"/>
    <property type="match status" value="1"/>
</dbReference>
<feature type="compositionally biased region" description="Basic and acidic residues" evidence="1">
    <location>
        <begin position="828"/>
        <end position="837"/>
    </location>
</feature>
<protein>
    <submittedName>
        <fullName evidence="2">Uncharacterized protein</fullName>
    </submittedName>
</protein>
<accession>A0RVH4</accession>
<dbReference type="Proteomes" id="UP000000758">
    <property type="component" value="Chromosome"/>
</dbReference>
<dbReference type="InterPro" id="IPR051200">
    <property type="entry name" value="Host-pathogen_enzymatic-act"/>
</dbReference>
<dbReference type="InterPro" id="IPR015943">
    <property type="entry name" value="WD40/YVTN_repeat-like_dom_sf"/>
</dbReference>